<organism evidence="3">
    <name type="scientific">bioreactor metagenome</name>
    <dbReference type="NCBI Taxonomy" id="1076179"/>
    <lineage>
        <taxon>unclassified sequences</taxon>
        <taxon>metagenomes</taxon>
        <taxon>ecological metagenomes</taxon>
    </lineage>
</organism>
<evidence type="ECO:0000313" key="3">
    <source>
        <dbReference type="EMBL" id="MPN34251.1"/>
    </source>
</evidence>
<gene>
    <name evidence="3" type="ORF">SDC9_181744</name>
</gene>
<protein>
    <recommendedName>
        <fullName evidence="2">DUF1468 domain-containing protein</fullName>
    </recommendedName>
</protein>
<reference evidence="3" key="1">
    <citation type="submission" date="2019-08" db="EMBL/GenBank/DDBJ databases">
        <authorList>
            <person name="Kucharzyk K."/>
            <person name="Murdoch R.W."/>
            <person name="Higgins S."/>
            <person name="Loffler F."/>
        </authorList>
    </citation>
    <scope>NUCLEOTIDE SEQUENCE</scope>
</reference>
<feature type="transmembrane region" description="Helical" evidence="1">
    <location>
        <begin position="39"/>
        <end position="68"/>
    </location>
</feature>
<keyword evidence="1" id="KW-1133">Transmembrane helix</keyword>
<dbReference type="EMBL" id="VSSQ01087182">
    <property type="protein sequence ID" value="MPN34251.1"/>
    <property type="molecule type" value="Genomic_DNA"/>
</dbReference>
<dbReference type="InterPro" id="IPR009936">
    <property type="entry name" value="DUF1468"/>
</dbReference>
<keyword evidence="1" id="KW-0812">Transmembrane</keyword>
<feature type="domain" description="DUF1468" evidence="2">
    <location>
        <begin position="1"/>
        <end position="108"/>
    </location>
</feature>
<evidence type="ECO:0000256" key="1">
    <source>
        <dbReference type="SAM" id="Phobius"/>
    </source>
</evidence>
<comment type="caution">
    <text evidence="3">The sequence shown here is derived from an EMBL/GenBank/DDBJ whole genome shotgun (WGS) entry which is preliminary data.</text>
</comment>
<proteinExistence type="predicted"/>
<dbReference type="Pfam" id="PF07331">
    <property type="entry name" value="TctB"/>
    <property type="match status" value="1"/>
</dbReference>
<name>A0A645H5E2_9ZZZZ</name>
<sequence length="114" mass="12543">MPKFLSIVISVLSVALLVLTLLKKKLGPTEKTDEDIKGGIFTVMALAAYVVLFQVLGFLVSTALYLFIQITLLSNEKNRKFLVFGIISIVVPLVIYGLFKALFHMPFPTGILGI</sequence>
<evidence type="ECO:0000259" key="2">
    <source>
        <dbReference type="Pfam" id="PF07331"/>
    </source>
</evidence>
<keyword evidence="1" id="KW-0472">Membrane</keyword>
<accession>A0A645H5E2</accession>
<dbReference type="AlphaFoldDB" id="A0A645H5E2"/>
<feature type="transmembrane region" description="Helical" evidence="1">
    <location>
        <begin position="80"/>
        <end position="99"/>
    </location>
</feature>